<dbReference type="AlphaFoldDB" id="A0A0Q9Z492"/>
<proteinExistence type="predicted"/>
<dbReference type="SMART" id="SM00554">
    <property type="entry name" value="FAS1"/>
    <property type="match status" value="3"/>
</dbReference>
<dbReference type="PANTHER" id="PTHR10900">
    <property type="entry name" value="PERIOSTIN-RELATED"/>
    <property type="match status" value="1"/>
</dbReference>
<dbReference type="InterPro" id="IPR036378">
    <property type="entry name" value="FAS1_dom_sf"/>
</dbReference>
<dbReference type="EMBL" id="LKTP01000034">
    <property type="protein sequence ID" value="KRG27686.1"/>
    <property type="molecule type" value="Genomic_DNA"/>
</dbReference>
<evidence type="ECO:0000313" key="3">
    <source>
        <dbReference type="Proteomes" id="UP000051643"/>
    </source>
</evidence>
<dbReference type="OrthoDB" id="9800666at2"/>
<dbReference type="PROSITE" id="PS50213">
    <property type="entry name" value="FAS1"/>
    <property type="match status" value="3"/>
</dbReference>
<dbReference type="Proteomes" id="UP000051643">
    <property type="component" value="Unassembled WGS sequence"/>
</dbReference>
<dbReference type="PROSITE" id="PS51257">
    <property type="entry name" value="PROKAR_LIPOPROTEIN"/>
    <property type="match status" value="1"/>
</dbReference>
<dbReference type="Gene3D" id="2.30.180.10">
    <property type="entry name" value="FAS1 domain"/>
    <property type="match status" value="3"/>
</dbReference>
<accession>A0A0Q9Z492</accession>
<dbReference type="Pfam" id="PF02469">
    <property type="entry name" value="Fasciclin"/>
    <property type="match status" value="3"/>
</dbReference>
<reference evidence="2" key="1">
    <citation type="submission" date="2015-10" db="EMBL/GenBank/DDBJ databases">
        <title>Draft genome sequence of Salegentibacter mishustinae KCTC 12263.</title>
        <authorList>
            <person name="Lin W."/>
            <person name="Zheng Q."/>
        </authorList>
    </citation>
    <scope>NUCLEOTIDE SEQUENCE [LARGE SCALE GENOMIC DNA]</scope>
    <source>
        <strain evidence="2">KCTC 12263</strain>
    </source>
</reference>
<dbReference type="SUPFAM" id="SSF82153">
    <property type="entry name" value="FAS1 domain"/>
    <property type="match status" value="3"/>
</dbReference>
<keyword evidence="3" id="KW-1185">Reference proteome</keyword>
<dbReference type="InterPro" id="IPR008979">
    <property type="entry name" value="Galactose-bd-like_sf"/>
</dbReference>
<dbReference type="STRING" id="270918.APR42_07965"/>
<feature type="domain" description="FAS1" evidence="1">
    <location>
        <begin position="178"/>
        <end position="322"/>
    </location>
</feature>
<dbReference type="InterPro" id="IPR040475">
    <property type="entry name" value="SGBP_B_XBD"/>
</dbReference>
<evidence type="ECO:0000313" key="2">
    <source>
        <dbReference type="EMBL" id="KRG27686.1"/>
    </source>
</evidence>
<dbReference type="GO" id="GO:0030247">
    <property type="term" value="F:polysaccharide binding"/>
    <property type="evidence" value="ECO:0007669"/>
    <property type="project" value="InterPro"/>
</dbReference>
<dbReference type="Gene3D" id="2.60.120.430">
    <property type="entry name" value="Galactose-binding lectin"/>
    <property type="match status" value="1"/>
</dbReference>
<comment type="caution">
    <text evidence="2">The sequence shown here is derived from an EMBL/GenBank/DDBJ whole genome shotgun (WGS) entry which is preliminary data.</text>
</comment>
<dbReference type="Pfam" id="PF18329">
    <property type="entry name" value="SGBP_B_XBD"/>
    <property type="match status" value="2"/>
</dbReference>
<protein>
    <recommendedName>
        <fullName evidence="1">FAS1 domain-containing protein</fullName>
    </recommendedName>
</protein>
<dbReference type="InterPro" id="IPR000782">
    <property type="entry name" value="FAS1_domain"/>
</dbReference>
<gene>
    <name evidence="2" type="ORF">APR42_07965</name>
</gene>
<dbReference type="PANTHER" id="PTHR10900:SF77">
    <property type="entry name" value="FI19380P1"/>
    <property type="match status" value="1"/>
</dbReference>
<name>A0A0Q9Z492_9FLAO</name>
<sequence>MLLNLKHIEMIKKYYLVILAVVAGLASCDKDDEIYPQLGDDPRNLSEIISETQNLSSLYGALESSGLDSTLRSTTTYTVFAPNNSAFDEVDISGLSETELENILLNHILSTTTADFSSTLSTGYTATMAIGPEENNLSLFLNTEGGISLNGTASLIANSSDIGSTNGVLHQIDGVLLPPTVYDHTQANPNFSMLSEAIELAGLDEALSTTAIDNELYPFTVFAPTNTAFENFMMQLNGAFGWENLSDIPADLLQEVLEHHVVSGANTLSEVIAETEQTTLQGEILTISADAVISDASYTNTNFTTTDIQGINGVVHGVDKVLLPEDVFQQILGATLNLKERSEDRGYSSFLAAVEKAGLTSILEDEEQELTAFIPNNDAFTALFAQITNFESLNDFESEEELEALSNLLMYHLREGALMSSQLTDGGEITTLFEEEIITADLTGENARLRPSFEDAIPSGIVNSNIGATNGLIHEINRVLIPNSLVPVLGIPSDEGGKCPVGDEELVFFNWDDKGIYWGNVTSENDASLSPDGSSYGRVNFQTGGTGWQDLFWRNDDTFYGADVVSNNLEDYVLKFDINVIEPISEGMFRIRFNDSDGVDAFYDWQPWNDTGEPYTTDGWETVEIPLSVLGVPDFSLVDAEFGMAFEGADVLLNFAIDNVRFDTPGCGGPEPVANSEAVFFDWDGKDPYWGNTTVENDPSISLDGSNYGRTNFQTGGTGWQDLFWRNDDTFFGADVVGSNLDDYNLKFDIYTLEPISEGMIRIRFNATSGVDAFYDWQPWNDTGEAFDTGGSWTTVSIPASVLNQPDFSLVDAEFGMAFEGADTLLNFAIDNVRFEEH</sequence>
<feature type="domain" description="FAS1" evidence="1">
    <location>
        <begin position="42"/>
        <end position="176"/>
    </location>
</feature>
<dbReference type="SUPFAM" id="SSF49785">
    <property type="entry name" value="Galactose-binding domain-like"/>
    <property type="match status" value="1"/>
</dbReference>
<organism evidence="2 3">
    <name type="scientific">Salegentibacter mishustinae</name>
    <dbReference type="NCBI Taxonomy" id="270918"/>
    <lineage>
        <taxon>Bacteria</taxon>
        <taxon>Pseudomonadati</taxon>
        <taxon>Bacteroidota</taxon>
        <taxon>Flavobacteriia</taxon>
        <taxon>Flavobacteriales</taxon>
        <taxon>Flavobacteriaceae</taxon>
        <taxon>Salegentibacter</taxon>
    </lineage>
</organism>
<evidence type="ECO:0000259" key="1">
    <source>
        <dbReference type="PROSITE" id="PS50213"/>
    </source>
</evidence>
<dbReference type="InterPro" id="IPR050904">
    <property type="entry name" value="Adhesion/Biosynth-related"/>
</dbReference>
<feature type="domain" description="FAS1" evidence="1">
    <location>
        <begin position="334"/>
        <end position="480"/>
    </location>
</feature>